<evidence type="ECO:0000256" key="1">
    <source>
        <dbReference type="SAM" id="MobiDB-lite"/>
    </source>
</evidence>
<accession>A0ABQ3Y468</accession>
<evidence type="ECO:0000313" key="3">
    <source>
        <dbReference type="Proteomes" id="UP000609879"/>
    </source>
</evidence>
<dbReference type="EMBL" id="BOMI01000065">
    <property type="protein sequence ID" value="GID74783.1"/>
    <property type="molecule type" value="Genomic_DNA"/>
</dbReference>
<evidence type="ECO:0000313" key="2">
    <source>
        <dbReference type="EMBL" id="GID74783.1"/>
    </source>
</evidence>
<organism evidence="2 3">
    <name type="scientific">Paractinoplanes deccanensis</name>
    <dbReference type="NCBI Taxonomy" id="113561"/>
    <lineage>
        <taxon>Bacteria</taxon>
        <taxon>Bacillati</taxon>
        <taxon>Actinomycetota</taxon>
        <taxon>Actinomycetes</taxon>
        <taxon>Micromonosporales</taxon>
        <taxon>Micromonosporaceae</taxon>
        <taxon>Paractinoplanes</taxon>
    </lineage>
</organism>
<gene>
    <name evidence="2" type="ORF">Ade02nite_34240</name>
</gene>
<protein>
    <submittedName>
        <fullName evidence="2">Uncharacterized protein</fullName>
    </submittedName>
</protein>
<dbReference type="Proteomes" id="UP000609879">
    <property type="component" value="Unassembled WGS sequence"/>
</dbReference>
<comment type="caution">
    <text evidence="2">The sequence shown here is derived from an EMBL/GenBank/DDBJ whole genome shotgun (WGS) entry which is preliminary data.</text>
</comment>
<name>A0ABQ3Y468_9ACTN</name>
<reference evidence="2 3" key="1">
    <citation type="submission" date="2021-01" db="EMBL/GenBank/DDBJ databases">
        <title>Whole genome shotgun sequence of Actinoplanes deccanensis NBRC 13994.</title>
        <authorList>
            <person name="Komaki H."/>
            <person name="Tamura T."/>
        </authorList>
    </citation>
    <scope>NUCLEOTIDE SEQUENCE [LARGE SCALE GENOMIC DNA]</scope>
    <source>
        <strain evidence="2 3">NBRC 13994</strain>
    </source>
</reference>
<feature type="region of interest" description="Disordered" evidence="1">
    <location>
        <begin position="26"/>
        <end position="49"/>
    </location>
</feature>
<keyword evidence="3" id="KW-1185">Reference proteome</keyword>
<sequence length="116" mass="12616">MATSEWRRLPDGRVRLNVEIQAHTTAEIRAPGQAEPVERGENNADGKNVYRASAGTHSCTGPTLRAGHGGAPWPACAGVVRPQNRFQRASTCSDDHERGPVNWVCEGVVPVRYARD</sequence>
<proteinExistence type="predicted"/>